<evidence type="ECO:0000313" key="5">
    <source>
        <dbReference type="Proteomes" id="UP000286947"/>
    </source>
</evidence>
<comment type="caution">
    <text evidence="4">The sequence shown here is derived from an EMBL/GenBank/DDBJ whole genome shotgun (WGS) entry which is preliminary data.</text>
</comment>
<dbReference type="OrthoDB" id="5298561at2"/>
<feature type="chain" id="PRO_5019038611" description="DUF4124 domain-containing protein" evidence="3">
    <location>
        <begin position="23"/>
        <end position="185"/>
    </location>
</feature>
<gene>
    <name evidence="4" type="ORF">CUZ56_00287</name>
</gene>
<feature type="signal peptide" evidence="3">
    <location>
        <begin position="1"/>
        <end position="22"/>
    </location>
</feature>
<evidence type="ECO:0000256" key="2">
    <source>
        <dbReference type="SAM" id="MobiDB-lite"/>
    </source>
</evidence>
<keyword evidence="5" id="KW-1185">Reference proteome</keyword>
<name>A0A433SGE1_9BURK</name>
<sequence precursor="true">MKKVFILGVICLAIQAGSVSWAQSRAWRCPGNYYTNSSEEARKIGGCTQLDDSKITIINRGGSGSSSGASRPSTGGGSTGTSSGGALRVDSSNGTSTTPAPRLVTPGEQQSRDGDARRLLELELSNKQNELAMLQREYNDGKPERLLSEAQDDTQYQNRVERLSREIESKVADINAIQNELNRLR</sequence>
<proteinExistence type="predicted"/>
<dbReference type="Proteomes" id="UP000286947">
    <property type="component" value="Unassembled WGS sequence"/>
</dbReference>
<reference evidence="4 5" key="1">
    <citation type="submission" date="2018-01" db="EMBL/GenBank/DDBJ databases">
        <title>Saezia sanguinis gen. nov., sp. nov., in the order Burkholderiales isolated from human blood.</title>
        <authorList>
            <person name="Medina-Pascual M.J."/>
            <person name="Valdezate S."/>
            <person name="Monzon S."/>
            <person name="Cuesta I."/>
            <person name="Carrasco G."/>
            <person name="Villalon P."/>
            <person name="Saez-Nieto J.A."/>
        </authorList>
    </citation>
    <scope>NUCLEOTIDE SEQUENCE [LARGE SCALE GENOMIC DNA]</scope>
    <source>
        <strain evidence="4 5">CNM695-12</strain>
    </source>
</reference>
<feature type="compositionally biased region" description="Gly residues" evidence="2">
    <location>
        <begin position="74"/>
        <end position="83"/>
    </location>
</feature>
<organism evidence="4 5">
    <name type="scientific">Saezia sanguinis</name>
    <dbReference type="NCBI Taxonomy" id="1965230"/>
    <lineage>
        <taxon>Bacteria</taxon>
        <taxon>Pseudomonadati</taxon>
        <taxon>Pseudomonadota</taxon>
        <taxon>Betaproteobacteria</taxon>
        <taxon>Burkholderiales</taxon>
        <taxon>Saeziaceae</taxon>
        <taxon>Saezia</taxon>
    </lineage>
</organism>
<keyword evidence="3" id="KW-0732">Signal</keyword>
<feature type="compositionally biased region" description="Polar residues" evidence="2">
    <location>
        <begin position="90"/>
        <end position="99"/>
    </location>
</feature>
<dbReference type="AlphaFoldDB" id="A0A433SGE1"/>
<evidence type="ECO:0008006" key="6">
    <source>
        <dbReference type="Google" id="ProtNLM"/>
    </source>
</evidence>
<protein>
    <recommendedName>
        <fullName evidence="6">DUF4124 domain-containing protein</fullName>
    </recommendedName>
</protein>
<evidence type="ECO:0000256" key="1">
    <source>
        <dbReference type="SAM" id="Coils"/>
    </source>
</evidence>
<evidence type="ECO:0000313" key="4">
    <source>
        <dbReference type="EMBL" id="RUS67808.1"/>
    </source>
</evidence>
<keyword evidence="1" id="KW-0175">Coiled coil</keyword>
<dbReference type="EMBL" id="PQSP01000001">
    <property type="protein sequence ID" value="RUS67808.1"/>
    <property type="molecule type" value="Genomic_DNA"/>
</dbReference>
<feature type="coiled-coil region" evidence="1">
    <location>
        <begin position="117"/>
        <end position="180"/>
    </location>
</feature>
<dbReference type="RefSeq" id="WP_126977500.1">
    <property type="nucleotide sequence ID" value="NZ_PQSP01000001.1"/>
</dbReference>
<feature type="region of interest" description="Disordered" evidence="2">
    <location>
        <begin position="57"/>
        <end position="114"/>
    </location>
</feature>
<accession>A0A433SGE1</accession>
<evidence type="ECO:0000256" key="3">
    <source>
        <dbReference type="SAM" id="SignalP"/>
    </source>
</evidence>